<protein>
    <submittedName>
        <fullName evidence="1">Uncharacterized protein</fullName>
    </submittedName>
</protein>
<dbReference type="Proteomes" id="UP000324748">
    <property type="component" value="Unassembled WGS sequence"/>
</dbReference>
<sequence>MPTHLQASFRNREETSKPLAKLNNTLWQHITPAKKAYKNCLATGRWQRPLSV</sequence>
<keyword evidence="2" id="KW-1185">Reference proteome</keyword>
<dbReference type="EMBL" id="VSWC01000196">
    <property type="protein sequence ID" value="KAA1065840.1"/>
    <property type="molecule type" value="Genomic_DNA"/>
</dbReference>
<proteinExistence type="predicted"/>
<evidence type="ECO:0000313" key="1">
    <source>
        <dbReference type="EMBL" id="KAA1065840.1"/>
    </source>
</evidence>
<organism evidence="1 2">
    <name type="scientific">Puccinia graminis f. sp. tritici</name>
    <dbReference type="NCBI Taxonomy" id="56615"/>
    <lineage>
        <taxon>Eukaryota</taxon>
        <taxon>Fungi</taxon>
        <taxon>Dikarya</taxon>
        <taxon>Basidiomycota</taxon>
        <taxon>Pucciniomycotina</taxon>
        <taxon>Pucciniomycetes</taxon>
        <taxon>Pucciniales</taxon>
        <taxon>Pucciniaceae</taxon>
        <taxon>Puccinia</taxon>
    </lineage>
</organism>
<comment type="caution">
    <text evidence="1">The sequence shown here is derived from an EMBL/GenBank/DDBJ whole genome shotgun (WGS) entry which is preliminary data.</text>
</comment>
<evidence type="ECO:0000313" key="2">
    <source>
        <dbReference type="Proteomes" id="UP000324748"/>
    </source>
</evidence>
<reference evidence="1 2" key="1">
    <citation type="submission" date="2019-05" db="EMBL/GenBank/DDBJ databases">
        <title>Emergence of the Ug99 lineage of the wheat stem rust pathogen through somatic hybridization.</title>
        <authorList>
            <person name="Li F."/>
            <person name="Upadhyaya N.M."/>
            <person name="Sperschneider J."/>
            <person name="Matny O."/>
            <person name="Nguyen-Phuc H."/>
            <person name="Mago R."/>
            <person name="Raley C."/>
            <person name="Miller M.E."/>
            <person name="Silverstein K.A.T."/>
            <person name="Henningsen E."/>
            <person name="Hirsch C.D."/>
            <person name="Visser B."/>
            <person name="Pretorius Z.A."/>
            <person name="Steffenson B.J."/>
            <person name="Schwessinger B."/>
            <person name="Dodds P.N."/>
            <person name="Figueroa M."/>
        </authorList>
    </citation>
    <scope>NUCLEOTIDE SEQUENCE [LARGE SCALE GENOMIC DNA]</scope>
    <source>
        <strain evidence="1">21-0</strain>
    </source>
</reference>
<gene>
    <name evidence="1" type="ORF">PGT21_012629</name>
</gene>
<accession>A0A5B0LPU5</accession>
<name>A0A5B0LPU5_PUCGR</name>
<dbReference type="AlphaFoldDB" id="A0A5B0LPU5"/>